<evidence type="ECO:0000313" key="3">
    <source>
        <dbReference type="Proteomes" id="UP000480684"/>
    </source>
</evidence>
<feature type="coiled-coil region" evidence="1">
    <location>
        <begin position="32"/>
        <end position="85"/>
    </location>
</feature>
<accession>A0A7C9V1L6</accession>
<proteinExistence type="predicted"/>
<evidence type="ECO:0000256" key="1">
    <source>
        <dbReference type="SAM" id="Coils"/>
    </source>
</evidence>
<keyword evidence="3" id="KW-1185">Reference proteome</keyword>
<keyword evidence="1" id="KW-0175">Coiled coil</keyword>
<dbReference type="RefSeq" id="WP_163682810.1">
    <property type="nucleotide sequence ID" value="NZ_JAAIYP010000045.1"/>
</dbReference>
<organism evidence="2 3">
    <name type="scientific">Magnetospirillum aberrantis SpK</name>
    <dbReference type="NCBI Taxonomy" id="908842"/>
    <lineage>
        <taxon>Bacteria</taxon>
        <taxon>Pseudomonadati</taxon>
        <taxon>Pseudomonadota</taxon>
        <taxon>Alphaproteobacteria</taxon>
        <taxon>Rhodospirillales</taxon>
        <taxon>Rhodospirillaceae</taxon>
        <taxon>Magnetospirillum</taxon>
    </lineage>
</organism>
<dbReference type="Proteomes" id="UP000480684">
    <property type="component" value="Unassembled WGS sequence"/>
</dbReference>
<evidence type="ECO:0000313" key="2">
    <source>
        <dbReference type="EMBL" id="NFV82114.1"/>
    </source>
</evidence>
<protein>
    <submittedName>
        <fullName evidence="2">GIL1 family protein</fullName>
    </submittedName>
</protein>
<dbReference type="AlphaFoldDB" id="A0A7C9V1L6"/>
<reference evidence="2 3" key="1">
    <citation type="submission" date="2020-02" db="EMBL/GenBank/DDBJ databases">
        <authorList>
            <person name="Dziuba M."/>
            <person name="Kuznetsov B."/>
            <person name="Mardanov A."/>
            <person name="Ravin N."/>
            <person name="Grouzdev D."/>
        </authorList>
    </citation>
    <scope>NUCLEOTIDE SEQUENCE [LARGE SCALE GENOMIC DNA]</scope>
    <source>
        <strain evidence="2 3">SpK</strain>
    </source>
</reference>
<gene>
    <name evidence="2" type="ORF">G4223_18545</name>
</gene>
<sequence>MRSPQASGDMAFSGCFANQRKGRTRMPLNPKIQAATEEKVRLEKSLDTLRIALDDAADANKPNDVKRLQAEIAATREMIASYGRRIEKLHAQDSEVERQARRKANDEALAQFKRLSSKLPGRAVEIRHAVAALAAQIAAFQTIADQCGDLAYSLTQQIDERRFYSSVFLHLPIYVRFTDGVLGHCVADELRKARIFREFAVNPHVDLPRLDLSPIEECIEARVEKLTVYMTDACKYANEGIQP</sequence>
<comment type="caution">
    <text evidence="2">The sequence shown here is derived from an EMBL/GenBank/DDBJ whole genome shotgun (WGS) entry which is preliminary data.</text>
</comment>
<dbReference type="EMBL" id="JAAIYP010000045">
    <property type="protein sequence ID" value="NFV82114.1"/>
    <property type="molecule type" value="Genomic_DNA"/>
</dbReference>
<name>A0A7C9V1L6_9PROT</name>